<evidence type="ECO:0000256" key="2">
    <source>
        <dbReference type="ARBA" id="ARBA00023163"/>
    </source>
</evidence>
<dbReference type="EMBL" id="JACHIW010000002">
    <property type="protein sequence ID" value="MBB5157982.1"/>
    <property type="molecule type" value="Genomic_DNA"/>
</dbReference>
<feature type="transmembrane region" description="Helical" evidence="3">
    <location>
        <begin position="89"/>
        <end position="110"/>
    </location>
</feature>
<dbReference type="InterPro" id="IPR027383">
    <property type="entry name" value="Znf_put"/>
</dbReference>
<accession>A0A840Q643</accession>
<dbReference type="Pfam" id="PF13490">
    <property type="entry name" value="zf-HC2"/>
    <property type="match status" value="1"/>
</dbReference>
<keyword evidence="2" id="KW-0804">Transcription</keyword>
<name>A0A840Q643_9PSEU</name>
<keyword evidence="3" id="KW-0472">Membrane</keyword>
<keyword evidence="3" id="KW-1133">Transmembrane helix</keyword>
<evidence type="ECO:0000313" key="5">
    <source>
        <dbReference type="EMBL" id="MBB5157982.1"/>
    </source>
</evidence>
<sequence length="216" mass="23131">MSERIQPGTDPFTTFDAAYILGALSPEDRAAFEAHLTTCDSCADSVRLLAGLPGLLTQVGEHQVDPEPAPPDQLSKLMTVVRRTRRRRLLVTASAALAGLAACAALLFALQPSDRPAGTEMTALGAYPVQANVNLSDVPAGTRVDMSCRYGGSKGGDYVLIAVRRDGGTAELATWYAMPENTAQLAMTTPLRRTEIHSLELRVPRGPTLMRLVVNE</sequence>
<protein>
    <recommendedName>
        <fullName evidence="4">Putative zinc-finger domain-containing protein</fullName>
    </recommendedName>
</protein>
<gene>
    <name evidence="5" type="ORF">BJ970_005581</name>
</gene>
<evidence type="ECO:0000259" key="4">
    <source>
        <dbReference type="Pfam" id="PF13490"/>
    </source>
</evidence>
<evidence type="ECO:0000256" key="3">
    <source>
        <dbReference type="SAM" id="Phobius"/>
    </source>
</evidence>
<organism evidence="5 6">
    <name type="scientific">Saccharopolyspora phatthalungensis</name>
    <dbReference type="NCBI Taxonomy" id="664693"/>
    <lineage>
        <taxon>Bacteria</taxon>
        <taxon>Bacillati</taxon>
        <taxon>Actinomycetota</taxon>
        <taxon>Actinomycetes</taxon>
        <taxon>Pseudonocardiales</taxon>
        <taxon>Pseudonocardiaceae</taxon>
        <taxon>Saccharopolyspora</taxon>
    </lineage>
</organism>
<keyword evidence="3" id="KW-0812">Transmembrane</keyword>
<evidence type="ECO:0000256" key="1">
    <source>
        <dbReference type="ARBA" id="ARBA00023015"/>
    </source>
</evidence>
<feature type="domain" description="Putative zinc-finger" evidence="4">
    <location>
        <begin position="18"/>
        <end position="43"/>
    </location>
</feature>
<proteinExistence type="predicted"/>
<keyword evidence="6" id="KW-1185">Reference proteome</keyword>
<dbReference type="InterPro" id="IPR041916">
    <property type="entry name" value="Anti_sigma_zinc_sf"/>
</dbReference>
<dbReference type="Gene3D" id="1.10.10.1320">
    <property type="entry name" value="Anti-sigma factor, zinc-finger domain"/>
    <property type="match status" value="1"/>
</dbReference>
<evidence type="ECO:0000313" key="6">
    <source>
        <dbReference type="Proteomes" id="UP000584374"/>
    </source>
</evidence>
<reference evidence="5 6" key="1">
    <citation type="submission" date="2020-08" db="EMBL/GenBank/DDBJ databases">
        <title>Sequencing the genomes of 1000 actinobacteria strains.</title>
        <authorList>
            <person name="Klenk H.-P."/>
        </authorList>
    </citation>
    <scope>NUCLEOTIDE SEQUENCE [LARGE SCALE GENOMIC DNA]</scope>
    <source>
        <strain evidence="5 6">DSM 45584</strain>
    </source>
</reference>
<dbReference type="RefSeq" id="WP_184729506.1">
    <property type="nucleotide sequence ID" value="NZ_JACHIW010000002.1"/>
</dbReference>
<comment type="caution">
    <text evidence="5">The sequence shown here is derived from an EMBL/GenBank/DDBJ whole genome shotgun (WGS) entry which is preliminary data.</text>
</comment>
<dbReference type="AlphaFoldDB" id="A0A840Q643"/>
<keyword evidence="1" id="KW-0805">Transcription regulation</keyword>
<dbReference type="Proteomes" id="UP000584374">
    <property type="component" value="Unassembled WGS sequence"/>
</dbReference>